<dbReference type="PANTHER" id="PTHR39198">
    <property type="entry name" value="HYPOTHETICAL MEMBRANE PROTEIN, CONSERVED"/>
    <property type="match status" value="1"/>
</dbReference>
<evidence type="ECO:0000256" key="2">
    <source>
        <dbReference type="SAM" id="SignalP"/>
    </source>
</evidence>
<dbReference type="EMBL" id="DSKL01000317">
    <property type="protein sequence ID" value="HEH82923.1"/>
    <property type="molecule type" value="Genomic_DNA"/>
</dbReference>
<dbReference type="Pfam" id="PF01345">
    <property type="entry name" value="DUF11"/>
    <property type="match status" value="1"/>
</dbReference>
<dbReference type="InterPro" id="IPR001434">
    <property type="entry name" value="OmcB-like_DUF11"/>
</dbReference>
<dbReference type="AlphaFoldDB" id="A0A7C2FS70"/>
<comment type="caution">
    <text evidence="4">The sequence shown here is derived from an EMBL/GenBank/DDBJ whole genome shotgun (WGS) entry which is preliminary data.</text>
</comment>
<proteinExistence type="predicted"/>
<evidence type="ECO:0000259" key="3">
    <source>
        <dbReference type="Pfam" id="PF01345"/>
    </source>
</evidence>
<keyword evidence="2" id="KW-0732">Signal</keyword>
<evidence type="ECO:0000313" key="5">
    <source>
        <dbReference type="EMBL" id="HEO41798.1"/>
    </source>
</evidence>
<feature type="signal peptide" evidence="2">
    <location>
        <begin position="1"/>
        <end position="26"/>
    </location>
</feature>
<reference evidence="4" key="1">
    <citation type="journal article" date="2020" name="mSystems">
        <title>Genome- and Community-Level Interaction Insights into Carbon Utilization and Element Cycling Functions of Hydrothermarchaeota in Hydrothermal Sediment.</title>
        <authorList>
            <person name="Zhou Z."/>
            <person name="Liu Y."/>
            <person name="Xu W."/>
            <person name="Pan J."/>
            <person name="Luo Z.H."/>
            <person name="Li M."/>
        </authorList>
    </citation>
    <scope>NUCLEOTIDE SEQUENCE [LARGE SCALE GENOMIC DNA]</scope>
    <source>
        <strain evidence="5">SpSt-189</strain>
        <strain evidence="4">SpSt-246</strain>
    </source>
</reference>
<accession>A0A7C2FS70</accession>
<feature type="region of interest" description="Disordered" evidence="1">
    <location>
        <begin position="530"/>
        <end position="551"/>
    </location>
</feature>
<protein>
    <submittedName>
        <fullName evidence="4">DUF11 domain-containing protein</fullName>
    </submittedName>
</protein>
<organism evidence="4">
    <name type="scientific">Thermus islandicus</name>
    <dbReference type="NCBI Taxonomy" id="540988"/>
    <lineage>
        <taxon>Bacteria</taxon>
        <taxon>Thermotogati</taxon>
        <taxon>Deinococcota</taxon>
        <taxon>Deinococci</taxon>
        <taxon>Thermales</taxon>
        <taxon>Thermaceae</taxon>
        <taxon>Thermus</taxon>
    </lineage>
</organism>
<gene>
    <name evidence="5" type="ORF">ENP09_02705</name>
    <name evidence="4" type="ORF">ENP73_08170</name>
</gene>
<evidence type="ECO:0000256" key="1">
    <source>
        <dbReference type="SAM" id="MobiDB-lite"/>
    </source>
</evidence>
<dbReference type="EMBL" id="DSHZ01000140">
    <property type="protein sequence ID" value="HEO41798.1"/>
    <property type="molecule type" value="Genomic_DNA"/>
</dbReference>
<dbReference type="InterPro" id="IPR047589">
    <property type="entry name" value="DUF11_rpt"/>
</dbReference>
<name>A0A7C2FS70_9DEIN</name>
<feature type="compositionally biased region" description="Low complexity" evidence="1">
    <location>
        <begin position="530"/>
        <end position="550"/>
    </location>
</feature>
<feature type="chain" id="PRO_5035086909" evidence="2">
    <location>
        <begin position="27"/>
        <end position="900"/>
    </location>
</feature>
<evidence type="ECO:0000313" key="4">
    <source>
        <dbReference type="EMBL" id="HEH82923.1"/>
    </source>
</evidence>
<feature type="domain" description="DUF11" evidence="3">
    <location>
        <begin position="782"/>
        <end position="845"/>
    </location>
</feature>
<dbReference type="PANTHER" id="PTHR39198:SF1">
    <property type="entry name" value="ALPHA-GALACTOSIDASE NEW3 DOMAIN-CONTAINING PROTEIN"/>
    <property type="match status" value="1"/>
</dbReference>
<sequence length="900" mass="91667">MGVRGSARILKSLAIALALVLSLAWAMTPAGTAISNQASASYIDSAGQPRTTTSNLVTTIVQQVYSFTIAPNGTEANPGQTRSGLPGAQVLFNYTVTNTGNGTDTINLATAQGVNDNFDLTNIRIYRDDNCNGNVDAGEAQVTGVTLAMGAQACVIVAATLPVTATNGQYGNLNLTGTSQGAAQNNQTVTDTDNWARATATTAAALSAFKSASPSGNVAPGGTITYTISGSNTGGSAAYGYAVTVDGQSRTGILVEDVIPAGLVVSAMPTGSAGAGTVRYVYHNGTNNTSWVTLTSSMLPLTGDGAKKIGMLIEGTGAFFPQGAQYSFSFVAQVPQNAPAGATYSNTARVTFDANGDGDAADPGESVSTNSTSNTVGATYNVAVGPYGYPEGNATGTYQAGAYTVTRSNDTQSIASASSGTTVIFRHTLKNTGNTQDSFNLSFSGAPQGWACQLVADDLTTPINGPVGPLGAGGTYNFAVKCSIPASYTSTNPVTLTVTATSVGDPSKSDLTTDTVNQVVSGYAVDLAKQGASGDNDANNDNPPAQSANPGQTVYFPLEVYNAGANPDVYNLTANVPTGFSVTFYPDANCDGQPDGAPITNTSLLNPGQKQCVVAAVTVPAGAAPGANSVSFTAKSTTLANVADTVTSQVNVNLVAQVTLDPDRSGTVTSPGTIVYTHTLLNNSNARAYCDVSGSGGAYGWTYQYSTDGTNWSPNLQDVQVAPNGGTATLYVRVIVPAGEPVGRVDTNTVTARCDVTTGQPDNTYEATDTATETTTIVGGELRLTKQVDKTSAKPGENLTYTIVAENIGTGNLTKVIVSDPIPAYTTFVSVSAQITGFAQGAQVLYSTDGTTWSATPPTSVPTGGAVYVGVDTDGDNTITNADVMPPAAKITITLVVTVQ</sequence>
<dbReference type="NCBIfam" id="TIGR01451">
    <property type="entry name" value="B_ant_repeat"/>
    <property type="match status" value="1"/>
</dbReference>